<reference evidence="2 3" key="1">
    <citation type="submission" date="2017-11" db="EMBL/GenBank/DDBJ databases">
        <title>The genome of Rhizophagus clarus HR1 reveals common genetic basis of auxotrophy among arbuscular mycorrhizal fungi.</title>
        <authorList>
            <person name="Kobayashi Y."/>
        </authorList>
    </citation>
    <scope>NUCLEOTIDE SEQUENCE [LARGE SCALE GENOMIC DNA]</scope>
    <source>
        <strain evidence="2 3">HR1</strain>
    </source>
</reference>
<feature type="transmembrane region" description="Helical" evidence="1">
    <location>
        <begin position="242"/>
        <end position="262"/>
    </location>
</feature>
<feature type="transmembrane region" description="Helical" evidence="1">
    <location>
        <begin position="211"/>
        <end position="230"/>
    </location>
</feature>
<feature type="transmembrane region" description="Helical" evidence="1">
    <location>
        <begin position="120"/>
        <end position="142"/>
    </location>
</feature>
<evidence type="ECO:0008006" key="4">
    <source>
        <dbReference type="Google" id="ProtNLM"/>
    </source>
</evidence>
<evidence type="ECO:0000313" key="3">
    <source>
        <dbReference type="Proteomes" id="UP000247702"/>
    </source>
</evidence>
<accession>A0A2Z6RQF0</accession>
<dbReference type="EMBL" id="BEXD01003870">
    <property type="protein sequence ID" value="GBC03123.1"/>
    <property type="molecule type" value="Genomic_DNA"/>
</dbReference>
<gene>
    <name evidence="2" type="ORF">RclHR1_00050031</name>
</gene>
<evidence type="ECO:0000256" key="1">
    <source>
        <dbReference type="SAM" id="Phobius"/>
    </source>
</evidence>
<keyword evidence="3" id="KW-1185">Reference proteome</keyword>
<organism evidence="2 3">
    <name type="scientific">Rhizophagus clarus</name>
    <dbReference type="NCBI Taxonomy" id="94130"/>
    <lineage>
        <taxon>Eukaryota</taxon>
        <taxon>Fungi</taxon>
        <taxon>Fungi incertae sedis</taxon>
        <taxon>Mucoromycota</taxon>
        <taxon>Glomeromycotina</taxon>
        <taxon>Glomeromycetes</taxon>
        <taxon>Glomerales</taxon>
        <taxon>Glomeraceae</taxon>
        <taxon>Rhizophagus</taxon>
    </lineage>
</organism>
<proteinExistence type="predicted"/>
<protein>
    <recommendedName>
        <fullName evidence="4">G-protein coupled receptors family 1 profile domain-containing protein</fullName>
    </recommendedName>
</protein>
<dbReference type="Proteomes" id="UP000247702">
    <property type="component" value="Unassembled WGS sequence"/>
</dbReference>
<sequence length="312" mass="35866">MKFMMTYSLEAIFYIILQSISILLLLYLIFNILKSKSFFTKWTLFQLCISTLADELTNLPPIIIYGDNLLGRAHETPLCIILQKISSYFIYPLEFFSLTLTFYLWHALITQKPDIEKKCFIYVSGLVWVYTTIYNGVLLKNIDKDDISANNLSCNKISKNIMVYYGYIIPTIIIIFGAILITCHSTLMLWRYWINFSNHQTRRNVIKLGEAARLCAWCIVSVISLLLLLIPRAINHDSKDVLIVRICNFCSSLIGTFLFLVFGTQKKAAIFLPCCYYVPPGTPQFLPDEITDGSNSSLNELTQMPNAHIRQK</sequence>
<feature type="transmembrane region" description="Helical" evidence="1">
    <location>
        <begin position="12"/>
        <end position="33"/>
    </location>
</feature>
<evidence type="ECO:0000313" key="2">
    <source>
        <dbReference type="EMBL" id="GBC03123.1"/>
    </source>
</evidence>
<feature type="transmembrane region" description="Helical" evidence="1">
    <location>
        <begin position="162"/>
        <end position="190"/>
    </location>
</feature>
<comment type="caution">
    <text evidence="2">The sequence shown here is derived from an EMBL/GenBank/DDBJ whole genome shotgun (WGS) entry which is preliminary data.</text>
</comment>
<dbReference type="AlphaFoldDB" id="A0A2Z6RQF0"/>
<feature type="transmembrane region" description="Helical" evidence="1">
    <location>
        <begin position="88"/>
        <end position="108"/>
    </location>
</feature>
<keyword evidence="1" id="KW-0472">Membrane</keyword>
<keyword evidence="1" id="KW-1133">Transmembrane helix</keyword>
<name>A0A2Z6RQF0_9GLOM</name>
<keyword evidence="1" id="KW-0812">Transmembrane</keyword>